<evidence type="ECO:0000313" key="3">
    <source>
        <dbReference type="Proteomes" id="UP001141327"/>
    </source>
</evidence>
<protein>
    <recommendedName>
        <fullName evidence="1">B30.2/SPRY domain-containing protein</fullName>
    </recommendedName>
</protein>
<dbReference type="PANTHER" id="PTHR12245">
    <property type="entry name" value="SPRY DOMAIN CONTAINING SOCS BOX PROTEIN"/>
    <property type="match status" value="1"/>
</dbReference>
<dbReference type="PROSITE" id="PS50188">
    <property type="entry name" value="B302_SPRY"/>
    <property type="match status" value="1"/>
</dbReference>
<gene>
    <name evidence="2" type="ORF">PAPYR_9526</name>
</gene>
<organism evidence="2 3">
    <name type="scientific">Paratrimastix pyriformis</name>
    <dbReference type="NCBI Taxonomy" id="342808"/>
    <lineage>
        <taxon>Eukaryota</taxon>
        <taxon>Metamonada</taxon>
        <taxon>Preaxostyla</taxon>
        <taxon>Paratrimastigidae</taxon>
        <taxon>Paratrimastix</taxon>
    </lineage>
</organism>
<evidence type="ECO:0000313" key="2">
    <source>
        <dbReference type="EMBL" id="KAJ4455500.1"/>
    </source>
</evidence>
<dbReference type="Gene3D" id="2.60.120.920">
    <property type="match status" value="1"/>
</dbReference>
<dbReference type="SUPFAM" id="SSF49899">
    <property type="entry name" value="Concanavalin A-like lectins/glucanases"/>
    <property type="match status" value="1"/>
</dbReference>
<feature type="domain" description="B30.2/SPRY" evidence="1">
    <location>
        <begin position="20"/>
        <end position="221"/>
    </location>
</feature>
<proteinExistence type="predicted"/>
<comment type="caution">
    <text evidence="2">The sequence shown here is derived from an EMBL/GenBank/DDBJ whole genome shotgun (WGS) entry which is preliminary data.</text>
</comment>
<dbReference type="InterPro" id="IPR050672">
    <property type="entry name" value="FBXO45-Fsn/SPSB_families"/>
</dbReference>
<dbReference type="InterPro" id="IPR001870">
    <property type="entry name" value="B30.2/SPRY"/>
</dbReference>
<evidence type="ECO:0000259" key="1">
    <source>
        <dbReference type="PROSITE" id="PS50188"/>
    </source>
</evidence>
<reference evidence="2" key="1">
    <citation type="journal article" date="2022" name="bioRxiv">
        <title>Genomics of Preaxostyla Flagellates Illuminates Evolutionary Transitions and the Path Towards Mitochondrial Loss.</title>
        <authorList>
            <person name="Novak L.V.F."/>
            <person name="Treitli S.C."/>
            <person name="Pyrih J."/>
            <person name="Halakuc P."/>
            <person name="Pipaliya S.V."/>
            <person name="Vacek V."/>
            <person name="Brzon O."/>
            <person name="Soukal P."/>
            <person name="Eme L."/>
            <person name="Dacks J.B."/>
            <person name="Karnkowska A."/>
            <person name="Elias M."/>
            <person name="Hampl V."/>
        </authorList>
    </citation>
    <scope>NUCLEOTIDE SEQUENCE</scope>
    <source>
        <strain evidence="2">RCP-MX</strain>
    </source>
</reference>
<keyword evidence="3" id="KW-1185">Reference proteome</keyword>
<accession>A0ABQ8U853</accession>
<sequence length="270" mass="29346">MEEGAYAPCVTLHHQGDAMRIETIGPHGDDDDDLVVAATAGFNPSPEEAPYCWAPSRTHRATVDPTGHRFEVTFRGDRASSVIGRVGWTEGVHEWAIKLDRKGEALPDHRDIYLGICPEEAFSPDGYTNVFGWGVDRHGAAADHERPVTEVSPQRLAFRQGDTIRFRLDMEAGTLAIAVGTEPLRVVFRFGGLPAGMRLFPCATCHKAGDCICLMAPVSPSADAETLGWPPTDLIASPGRTRKGSRMQLYRPSIPGKICVEKSNGQDIGL</sequence>
<dbReference type="Proteomes" id="UP001141327">
    <property type="component" value="Unassembled WGS sequence"/>
</dbReference>
<dbReference type="EMBL" id="JAPMOS010000105">
    <property type="protein sequence ID" value="KAJ4455500.1"/>
    <property type="molecule type" value="Genomic_DNA"/>
</dbReference>
<dbReference type="InterPro" id="IPR043136">
    <property type="entry name" value="B30.2/SPRY_sf"/>
</dbReference>
<name>A0ABQ8U853_9EUKA</name>
<dbReference type="PANTHER" id="PTHR12245:SF5">
    <property type="entry name" value="SPRY DOMAIN-CONTAINING SOCS BOX PROTEIN 3"/>
    <property type="match status" value="1"/>
</dbReference>
<dbReference type="InterPro" id="IPR013320">
    <property type="entry name" value="ConA-like_dom_sf"/>
</dbReference>